<accession>A0A7G7G4Q2</accession>
<proteinExistence type="predicted"/>
<dbReference type="Pfam" id="PF18962">
    <property type="entry name" value="Por_Secre_tail"/>
    <property type="match status" value="1"/>
</dbReference>
<feature type="domain" description="GEVED" evidence="2">
    <location>
        <begin position="58"/>
        <end position="135"/>
    </location>
</feature>
<dbReference type="Pfam" id="PF20009">
    <property type="entry name" value="GEVED"/>
    <property type="match status" value="1"/>
</dbReference>
<dbReference type="RefSeq" id="WP_185272917.1">
    <property type="nucleotide sequence ID" value="NZ_CP055156.1"/>
</dbReference>
<feature type="domain" description="Secretion system C-terminal sorting" evidence="1">
    <location>
        <begin position="590"/>
        <end position="664"/>
    </location>
</feature>
<dbReference type="Proteomes" id="UP000515237">
    <property type="component" value="Chromosome"/>
</dbReference>
<evidence type="ECO:0000313" key="4">
    <source>
        <dbReference type="Proteomes" id="UP000515237"/>
    </source>
</evidence>
<sequence length="668" mass="72436">MSIQSFRLNTLVNEDSGCNGQESNYIYYPPAGNLTTRLQRGKSYSFSLQSSPAYPQGFGIWLDYNNDGDFDDAGEFIYNSDAAGMGVFTGSLTIPTGTGNGLRRLRVRSTYNSTFTSAESCTASDYGETEDYSITIGESIPVQWNKRFGGSQNEGLTTVIKTSDGGYLVGGYSASGVSGDKSQAGQGKNDYWIVKTDAAGNKLWDKTYGGAENEYLNRVIQTQDGGYLLAGSSLSGTSGNKTQSSRGSRDYWLVKVDASGIKQWDKRYGGKGEDELKKVLQLTTGEYILAGHSNSPAGDDKSQGSQGGWDYWLVKVSIDGVKLWDKRYGGNLDETLGGIVQVNGGGFLLGGSSASGISGDKSAFSRGGTDFWLVRTDDNGNMLWDKTYGGSGQDLVLSVGKSGKSDFFISGQSDSPAGWDKTRDNHGGIDYWFIKVTSTGEKVWDKRFGGTKDDELRASIQTTDGGYLLAGKSFSNRSGNKRQNSRGSSDFWIVKTDPDGMYQWDRRYGGSGTEELRAVLQTSDGGLLLAGKSDSEASGEKTQPSQGGNDYWLVKVALEATSIMAETTKEATLGEQSAVATERTMFQASPNPFQEQVTVRFTLPEAQSAQVKIYDIQGRDIATLFHGEAKANQIYQLKWNAANHVTGMYLLQLQTAGKCKQQKILLLR</sequence>
<keyword evidence="4" id="KW-1185">Reference proteome</keyword>
<dbReference type="PANTHER" id="PTHR42754:SF1">
    <property type="entry name" value="LIPOPROTEIN"/>
    <property type="match status" value="1"/>
</dbReference>
<name>A0A7G7G4Q2_9BACT</name>
<evidence type="ECO:0000259" key="2">
    <source>
        <dbReference type="Pfam" id="PF20009"/>
    </source>
</evidence>
<dbReference type="Gene3D" id="2.60.40.4070">
    <property type="match status" value="1"/>
</dbReference>
<dbReference type="InterPro" id="IPR045474">
    <property type="entry name" value="GEVED"/>
</dbReference>
<protein>
    <submittedName>
        <fullName evidence="3">T9SS type A sorting domain-containing protein</fullName>
    </submittedName>
</protein>
<reference evidence="3 4" key="1">
    <citation type="journal article" date="2018" name="Int. J. Syst. Evol. Microbiol.">
        <title>Adhaeribacter swui sp. nov., isolated from wet mud.</title>
        <authorList>
            <person name="Kim D.U."/>
            <person name="Kim K.W."/>
            <person name="Kang M.S."/>
            <person name="Kim J.Y."/>
            <person name="Jang J.H."/>
            <person name="Kim M.K."/>
        </authorList>
    </citation>
    <scope>NUCLEOTIDE SEQUENCE [LARGE SCALE GENOMIC DNA]</scope>
    <source>
        <strain evidence="3 4">KCTC 52873</strain>
    </source>
</reference>
<dbReference type="EMBL" id="CP055156">
    <property type="protein sequence ID" value="QNF32136.1"/>
    <property type="molecule type" value="Genomic_DNA"/>
</dbReference>
<organism evidence="3 4">
    <name type="scientific">Adhaeribacter swui</name>
    <dbReference type="NCBI Taxonomy" id="2086471"/>
    <lineage>
        <taxon>Bacteria</taxon>
        <taxon>Pseudomonadati</taxon>
        <taxon>Bacteroidota</taxon>
        <taxon>Cytophagia</taxon>
        <taxon>Cytophagales</taxon>
        <taxon>Hymenobacteraceae</taxon>
        <taxon>Adhaeribacter</taxon>
    </lineage>
</organism>
<dbReference type="InterPro" id="IPR026444">
    <property type="entry name" value="Secre_tail"/>
</dbReference>
<dbReference type="PANTHER" id="PTHR42754">
    <property type="entry name" value="ENDOGLUCANASE"/>
    <property type="match status" value="1"/>
</dbReference>
<dbReference type="AlphaFoldDB" id="A0A7G7G4Q2"/>
<gene>
    <name evidence="3" type="ORF">HUW51_05095</name>
</gene>
<evidence type="ECO:0000313" key="3">
    <source>
        <dbReference type="EMBL" id="QNF32136.1"/>
    </source>
</evidence>
<dbReference type="NCBIfam" id="TIGR04183">
    <property type="entry name" value="Por_Secre_tail"/>
    <property type="match status" value="1"/>
</dbReference>
<evidence type="ECO:0000259" key="1">
    <source>
        <dbReference type="Pfam" id="PF18962"/>
    </source>
</evidence>
<dbReference type="KEGG" id="aswu:HUW51_05095"/>